<evidence type="ECO:0000313" key="4">
    <source>
        <dbReference type="EMBL" id="ADW01631.1"/>
    </source>
</evidence>
<evidence type="ECO:0000313" key="5">
    <source>
        <dbReference type="Proteomes" id="UP000002066"/>
    </source>
</evidence>
<dbReference type="SUPFAM" id="SSF55729">
    <property type="entry name" value="Acyl-CoA N-acyltransferases (Nat)"/>
    <property type="match status" value="1"/>
</dbReference>
<keyword evidence="2" id="KW-0012">Acyltransferase</keyword>
<proteinExistence type="predicted"/>
<dbReference type="Pfam" id="PF00583">
    <property type="entry name" value="Acetyltransf_1"/>
    <property type="match status" value="1"/>
</dbReference>
<feature type="domain" description="N-acetyltransferase" evidence="3">
    <location>
        <begin position="183"/>
        <end position="338"/>
    </location>
</feature>
<sequence length="338" mass="36520">MTAAAPGESLGTASRVHRTPELRPLDPAVHTDIVWELARARDLAALGHEETTHRWIAGRLTAPGVDPARDARLCLGSGGEVTGAAWAGRTSGVAGWVVELVLGPRATAADGRGLLDFAVARCREGLGGPDGSERASLSCFTSEGEHTTRAALRDHGFGSPRGYDRMSVALDGTPVPVPAVPGAVVRPLREEADLRAFHRAKNQAYAAEEAGKEEDSFDAWSRWYRSDPGVAPEQCALLELDGDVVGFVNVTDRMLESRGVAYVRQLGIDPSVRGRGLGAVLLGWALDEARRRGRTGMVLTVDRENVRARALYRRLGWRVESRWDDVRRTVTLPRGGHD</sequence>
<dbReference type="GO" id="GO:0016747">
    <property type="term" value="F:acyltransferase activity, transferring groups other than amino-acyl groups"/>
    <property type="evidence" value="ECO:0007669"/>
    <property type="project" value="InterPro"/>
</dbReference>
<dbReference type="Gene3D" id="3.40.630.30">
    <property type="match status" value="1"/>
</dbReference>
<dbReference type="OrthoDB" id="9799092at2"/>
<dbReference type="PANTHER" id="PTHR43877">
    <property type="entry name" value="AMINOALKYLPHOSPHONATE N-ACETYLTRANSFERASE-RELATED-RELATED"/>
    <property type="match status" value="1"/>
</dbReference>
<dbReference type="InterPro" id="IPR016181">
    <property type="entry name" value="Acyl_CoA_acyltransferase"/>
</dbReference>
<dbReference type="CDD" id="cd04301">
    <property type="entry name" value="NAT_SF"/>
    <property type="match status" value="1"/>
</dbReference>
<dbReference type="PANTHER" id="PTHR43877:SF2">
    <property type="entry name" value="AMINOALKYLPHOSPHONATE N-ACETYLTRANSFERASE-RELATED"/>
    <property type="match status" value="1"/>
</dbReference>
<protein>
    <submittedName>
        <fullName evidence="4">GCN5-related N-acetyltransferase</fullName>
    </submittedName>
</protein>
<dbReference type="InterPro" id="IPR050832">
    <property type="entry name" value="Bact_Acetyltransf"/>
</dbReference>
<dbReference type="EMBL" id="CP002475">
    <property type="protein sequence ID" value="ADW01631.1"/>
    <property type="molecule type" value="Genomic_DNA"/>
</dbReference>
<evidence type="ECO:0000256" key="2">
    <source>
        <dbReference type="ARBA" id="ARBA00023315"/>
    </source>
</evidence>
<gene>
    <name evidence="4" type="ordered locus">Sfla_0163</name>
</gene>
<accession>A0A8D3WDK4</accession>
<dbReference type="PROSITE" id="PS51186">
    <property type="entry name" value="GNAT"/>
    <property type="match status" value="1"/>
</dbReference>
<evidence type="ECO:0000256" key="1">
    <source>
        <dbReference type="ARBA" id="ARBA00022679"/>
    </source>
</evidence>
<keyword evidence="1" id="KW-0808">Transferase</keyword>
<reference evidence="4 5" key="1">
    <citation type="submission" date="2011-01" db="EMBL/GenBank/DDBJ databases">
        <title>Complete sequence of chromosome of Streptomyces flavogriseus ATCC 33331.</title>
        <authorList>
            <consortium name="US DOE Joint Genome Institute"/>
            <person name="Lucas S."/>
            <person name="Copeland A."/>
            <person name="Lapidus A."/>
            <person name="Cheng J.-F."/>
            <person name="Goodwin L."/>
            <person name="Pitluck S."/>
            <person name="Davenport K."/>
            <person name="Detter J.C."/>
            <person name="Han C."/>
            <person name="Tapia R."/>
            <person name="Land M."/>
            <person name="Hauser L."/>
            <person name="Kyrpides N."/>
            <person name="Ivanova N."/>
            <person name="Ovchinnikova G."/>
            <person name="Pagani I."/>
            <person name="Brumm P."/>
            <person name="Mead D."/>
            <person name="Woyke T."/>
        </authorList>
    </citation>
    <scope>NUCLEOTIDE SEQUENCE [LARGE SCALE GENOMIC DNA]</scope>
    <source>
        <strain evidence="5">ATCC 33331 / IAF-45CD</strain>
    </source>
</reference>
<name>A0A8D3WDK4_STRFA</name>
<dbReference type="InterPro" id="IPR000182">
    <property type="entry name" value="GNAT_dom"/>
</dbReference>
<dbReference type="Proteomes" id="UP000002066">
    <property type="component" value="Chromosome"/>
</dbReference>
<dbReference type="AlphaFoldDB" id="A0A8D3WDK4"/>
<organism evidence="4 5">
    <name type="scientific">Streptomyces pratensis (strain ATCC 33331 / IAF-45CD)</name>
    <dbReference type="NCBI Taxonomy" id="591167"/>
    <lineage>
        <taxon>Bacteria</taxon>
        <taxon>Bacillati</taxon>
        <taxon>Actinomycetota</taxon>
        <taxon>Actinomycetes</taxon>
        <taxon>Kitasatosporales</taxon>
        <taxon>Streptomycetaceae</taxon>
        <taxon>Streptomyces</taxon>
    </lineage>
</organism>
<evidence type="ECO:0000259" key="3">
    <source>
        <dbReference type="PROSITE" id="PS51186"/>
    </source>
</evidence>
<dbReference type="KEGG" id="sfa:Sfla_0163"/>